<dbReference type="PANTHER" id="PTHR32305:SF15">
    <property type="entry name" value="PROTEIN RHSA-RELATED"/>
    <property type="match status" value="1"/>
</dbReference>
<name>A0A0B7MKB0_9FIRM</name>
<dbReference type="EMBL" id="CDRZ01000054">
    <property type="protein sequence ID" value="CEO88102.1"/>
    <property type="molecule type" value="Genomic_DNA"/>
</dbReference>
<sequence length="251" mass="26121">MNRTGSTDTPFLYNGQYGVMTDENGLYYMRARYYNPDIKRFINLDVLLGSIDSGQSLNRYAYVNGNPVLYTDPEGQFVWNVACGGVGAVLNMGATVAGSLIAGDDVRWQEVAAAGVGGFAGGVAFSLSGNIVLASAAETAGSTAAEVGLNKLSGVEKPASKYAKQAGIGLIADLAGSKAAQKVAGPLAKKAFNLTPINKLSGAAANPKNWIKPTTIRGALTGKMAKRNYIDEAIAFPFVTGGNIANKLLSK</sequence>
<dbReference type="InterPro" id="IPR050708">
    <property type="entry name" value="T6SS_VgrG/RHS"/>
</dbReference>
<proteinExistence type="predicted"/>
<protein>
    <recommendedName>
        <fullName evidence="3">RHS repeat-associated core domain-containing protein</fullName>
    </recommendedName>
</protein>
<dbReference type="Gene3D" id="2.180.10.10">
    <property type="entry name" value="RHS repeat-associated core"/>
    <property type="match status" value="1"/>
</dbReference>
<dbReference type="Proteomes" id="UP000046155">
    <property type="component" value="Unassembled WGS sequence"/>
</dbReference>
<reference evidence="2" key="1">
    <citation type="submission" date="2015-01" db="EMBL/GenBank/DDBJ databases">
        <authorList>
            <person name="Manzoor Shahid"/>
            <person name="Zubair Saima"/>
        </authorList>
    </citation>
    <scope>NUCLEOTIDE SEQUENCE [LARGE SCALE GENOMIC DNA]</scope>
    <source>
        <strain evidence="2">Sp3</strain>
    </source>
</reference>
<dbReference type="PANTHER" id="PTHR32305">
    <property type="match status" value="1"/>
</dbReference>
<keyword evidence="2" id="KW-1185">Reference proteome</keyword>
<dbReference type="NCBIfam" id="TIGR03696">
    <property type="entry name" value="Rhs_assc_core"/>
    <property type="match status" value="1"/>
</dbReference>
<dbReference type="AlphaFoldDB" id="A0A0B7MKB0"/>
<evidence type="ECO:0000313" key="1">
    <source>
        <dbReference type="EMBL" id="CEO88102.1"/>
    </source>
</evidence>
<evidence type="ECO:0008006" key="3">
    <source>
        <dbReference type="Google" id="ProtNLM"/>
    </source>
</evidence>
<gene>
    <name evidence="1" type="ORF">SSCH_1470011</name>
</gene>
<evidence type="ECO:0000313" key="2">
    <source>
        <dbReference type="Proteomes" id="UP000046155"/>
    </source>
</evidence>
<accession>A0A0B7MKB0</accession>
<organism evidence="1 2">
    <name type="scientific">Syntrophaceticus schinkii</name>
    <dbReference type="NCBI Taxonomy" id="499207"/>
    <lineage>
        <taxon>Bacteria</taxon>
        <taxon>Bacillati</taxon>
        <taxon>Bacillota</taxon>
        <taxon>Clostridia</taxon>
        <taxon>Thermoanaerobacterales</taxon>
        <taxon>Thermoanaerobacterales Family III. Incertae Sedis</taxon>
        <taxon>Syntrophaceticus</taxon>
    </lineage>
</organism>
<dbReference type="InterPro" id="IPR022385">
    <property type="entry name" value="Rhs_assc_core"/>
</dbReference>